<evidence type="ECO:0000313" key="2">
    <source>
        <dbReference type="EMBL" id="MEJ8813706.1"/>
    </source>
</evidence>
<sequence>MEAYLTFNGNAAEALAFYAKCLGGKIEFSMTFAESPMGAQTPDNYKDKIMHATLTARGQKLMASDAPPEYKFEGYKGFSLSVQAKDVKEGEQLFSALSAGGKVAMPYAATFWSPGFGMLEDKFGVPWMINVDHPPA</sequence>
<dbReference type="SUPFAM" id="SSF54593">
    <property type="entry name" value="Glyoxalase/Bleomycin resistance protein/Dihydroxybiphenyl dioxygenase"/>
    <property type="match status" value="1"/>
</dbReference>
<feature type="domain" description="PhnB-like" evidence="1">
    <location>
        <begin position="4"/>
        <end position="129"/>
    </location>
</feature>
<dbReference type="PANTHER" id="PTHR33990:SF1">
    <property type="entry name" value="PROTEIN YJDN"/>
    <property type="match status" value="1"/>
</dbReference>
<dbReference type="PANTHER" id="PTHR33990">
    <property type="entry name" value="PROTEIN YJDN-RELATED"/>
    <property type="match status" value="1"/>
</dbReference>
<evidence type="ECO:0000313" key="3">
    <source>
        <dbReference type="Proteomes" id="UP001365846"/>
    </source>
</evidence>
<dbReference type="CDD" id="cd06588">
    <property type="entry name" value="PhnB_like"/>
    <property type="match status" value="1"/>
</dbReference>
<dbReference type="Gene3D" id="3.10.180.10">
    <property type="entry name" value="2,3-Dihydroxybiphenyl 1,2-Dioxygenase, domain 1"/>
    <property type="match status" value="1"/>
</dbReference>
<organism evidence="2 3">
    <name type="scientific">Variovorax ureilyticus</name>
    <dbReference type="NCBI Taxonomy" id="1836198"/>
    <lineage>
        <taxon>Bacteria</taxon>
        <taxon>Pseudomonadati</taxon>
        <taxon>Pseudomonadota</taxon>
        <taxon>Betaproteobacteria</taxon>
        <taxon>Burkholderiales</taxon>
        <taxon>Comamonadaceae</taxon>
        <taxon>Variovorax</taxon>
    </lineage>
</organism>
<name>A0ABU8VK79_9BURK</name>
<dbReference type="Proteomes" id="UP001365846">
    <property type="component" value="Unassembled WGS sequence"/>
</dbReference>
<proteinExistence type="predicted"/>
<dbReference type="InterPro" id="IPR029068">
    <property type="entry name" value="Glyas_Bleomycin-R_OHBP_Dase"/>
</dbReference>
<accession>A0ABU8VK79</accession>
<gene>
    <name evidence="2" type="ORF">WKW77_21650</name>
</gene>
<comment type="caution">
    <text evidence="2">The sequence shown here is derived from an EMBL/GenBank/DDBJ whole genome shotgun (WGS) entry which is preliminary data.</text>
</comment>
<dbReference type="InterPro" id="IPR028973">
    <property type="entry name" value="PhnB-like"/>
</dbReference>
<protein>
    <submittedName>
        <fullName evidence="2">VOC family protein</fullName>
    </submittedName>
</protein>
<reference evidence="2 3" key="1">
    <citation type="submission" date="2024-03" db="EMBL/GenBank/DDBJ databases">
        <title>Novel species of the genus Variovorax.</title>
        <authorList>
            <person name="Liu Q."/>
            <person name="Xin Y.-H."/>
        </authorList>
    </citation>
    <scope>NUCLEOTIDE SEQUENCE [LARGE SCALE GENOMIC DNA]</scope>
    <source>
        <strain evidence="2 3">KACC 18899</strain>
    </source>
</reference>
<evidence type="ECO:0000259" key="1">
    <source>
        <dbReference type="Pfam" id="PF06983"/>
    </source>
</evidence>
<dbReference type="Pfam" id="PF06983">
    <property type="entry name" value="3-dmu-9_3-mt"/>
    <property type="match status" value="1"/>
</dbReference>
<dbReference type="EMBL" id="JBBKZU010000010">
    <property type="protein sequence ID" value="MEJ8813706.1"/>
    <property type="molecule type" value="Genomic_DNA"/>
</dbReference>
<dbReference type="RefSeq" id="WP_340358948.1">
    <property type="nucleotide sequence ID" value="NZ_JBBKZU010000010.1"/>
</dbReference>
<keyword evidence="3" id="KW-1185">Reference proteome</keyword>